<feature type="domain" description="ECM29 ARM-like repeats" evidence="4">
    <location>
        <begin position="350"/>
        <end position="533"/>
    </location>
</feature>
<feature type="compositionally biased region" description="Polar residues" evidence="2">
    <location>
        <begin position="44"/>
        <end position="56"/>
    </location>
</feature>
<dbReference type="InterPro" id="IPR016024">
    <property type="entry name" value="ARM-type_fold"/>
</dbReference>
<feature type="region of interest" description="Disordered" evidence="2">
    <location>
        <begin position="44"/>
        <end position="65"/>
    </location>
</feature>
<reference evidence="5 6" key="2">
    <citation type="submission" date="2019-01" db="EMBL/GenBank/DDBJ databases">
        <title>The decoding of complex shrimp genome reveals the adaptation for benthos swimmer, frequently molting mechanism and breeding impact on genome.</title>
        <authorList>
            <person name="Sun Y."/>
            <person name="Gao Y."/>
            <person name="Yu Y."/>
        </authorList>
    </citation>
    <scope>NUCLEOTIDE SEQUENCE [LARGE SCALE GENOMIC DNA]</scope>
    <source>
        <tissue evidence="5">Muscle</tissue>
    </source>
</reference>
<dbReference type="STRING" id="6689.A0A423SF37"/>
<sequence>MKIPDSAEKTASLLGLRERPGITKLLLDFMLDVLLLPYGVTPLSQQRPSDTPQDNSEGPPVPGVPAGMSINSFKRVMGETPPKAEDLEKLKNSNVKLKQQGVSFLHHMAFNADQEKLAPVGSVLFGGVVKVIEEEKSDPKLRSLAYGALAKLSVKLPSLLLSHPSQLHYLQTLMNALTQEEGDVLLAVQEALSMVAPVCKQLNTSSQDQLCILLSEHVLHHNAQLRRTAVHYAASVFPHDHVPSRFILMVATGDSHDDIRLEARRQLYKPLQQSKDGTPTYQVPPFTYVISYVLERVDALPRSKWMDVANQPVPFSLPIMEQMLNYLEHCLAVEAGTETGRGEGLFWPDPPAVGKLLQKIIDLHNQKIATGRIEKGPNPFMRYIGFAELAANAWSPAALESILKVVAVAPHHFSSHYSRKLDWIRKFILRGGHYGEVAAHLFGVVAGQVQDQQEFEKIVYPVSNMKNLRVDSQESCVLAVGHSYANNLNIMKKADIVLEDWPAYESIVHDLVKQLLSENNPLQNAIVLALGELARQGPLPLPAGSEEDEPKTVTSLALIKALVTIFGNKKIPSKIREQSVATCGYICVGQENFPHKKKILEALLALAKETNEIEIHFAVGEALADCALGVTSPSGRNMWTEQDPLKEQKAVESEEENMEEFIND</sequence>
<evidence type="ECO:0000313" key="6">
    <source>
        <dbReference type="Proteomes" id="UP000283509"/>
    </source>
</evidence>
<keyword evidence="1" id="KW-0677">Repeat</keyword>
<dbReference type="InterPro" id="IPR024372">
    <property type="entry name" value="Ecm29_N"/>
</dbReference>
<evidence type="ECO:0000313" key="5">
    <source>
        <dbReference type="EMBL" id="ROT62801.1"/>
    </source>
</evidence>
<organism evidence="5 6">
    <name type="scientific">Penaeus vannamei</name>
    <name type="common">Whiteleg shrimp</name>
    <name type="synonym">Litopenaeus vannamei</name>
    <dbReference type="NCBI Taxonomy" id="6689"/>
    <lineage>
        <taxon>Eukaryota</taxon>
        <taxon>Metazoa</taxon>
        <taxon>Ecdysozoa</taxon>
        <taxon>Arthropoda</taxon>
        <taxon>Crustacea</taxon>
        <taxon>Multicrustacea</taxon>
        <taxon>Malacostraca</taxon>
        <taxon>Eumalacostraca</taxon>
        <taxon>Eucarida</taxon>
        <taxon>Decapoda</taxon>
        <taxon>Dendrobranchiata</taxon>
        <taxon>Penaeoidea</taxon>
        <taxon>Penaeidae</taxon>
        <taxon>Penaeus</taxon>
    </lineage>
</organism>
<evidence type="ECO:0000256" key="2">
    <source>
        <dbReference type="SAM" id="MobiDB-lite"/>
    </source>
</evidence>
<protein>
    <submittedName>
        <fullName evidence="5">Putative proteasome-associated protein ECM29-like</fullName>
    </submittedName>
</protein>
<feature type="domain" description="Proteasome component Ecm29 N-terminal" evidence="3">
    <location>
        <begin position="91"/>
        <end position="251"/>
    </location>
</feature>
<dbReference type="GO" id="GO:0000502">
    <property type="term" value="C:proteasome complex"/>
    <property type="evidence" value="ECO:0007669"/>
    <property type="project" value="UniProtKB-KW"/>
</dbReference>
<dbReference type="GO" id="GO:0060090">
    <property type="term" value="F:molecular adaptor activity"/>
    <property type="evidence" value="ECO:0007669"/>
    <property type="project" value="InterPro"/>
</dbReference>
<dbReference type="Proteomes" id="UP000283509">
    <property type="component" value="Unassembled WGS sequence"/>
</dbReference>
<reference evidence="5 6" key="1">
    <citation type="submission" date="2018-04" db="EMBL/GenBank/DDBJ databases">
        <authorList>
            <person name="Zhang X."/>
            <person name="Yuan J."/>
            <person name="Li F."/>
            <person name="Xiang J."/>
        </authorList>
    </citation>
    <scope>NUCLEOTIDE SEQUENCE [LARGE SCALE GENOMIC DNA]</scope>
    <source>
        <tissue evidence="5">Muscle</tissue>
    </source>
</reference>
<dbReference type="PANTHER" id="PTHR23346:SF19">
    <property type="entry name" value="PROTEASOME ADAPTER AND SCAFFOLD PROTEIN ECM29"/>
    <property type="match status" value="1"/>
</dbReference>
<dbReference type="GO" id="GO:0005737">
    <property type="term" value="C:cytoplasm"/>
    <property type="evidence" value="ECO:0007669"/>
    <property type="project" value="TreeGrafter"/>
</dbReference>
<dbReference type="AlphaFoldDB" id="A0A423SF37"/>
<feature type="compositionally biased region" description="Acidic residues" evidence="2">
    <location>
        <begin position="653"/>
        <end position="664"/>
    </location>
</feature>
<evidence type="ECO:0000259" key="3">
    <source>
        <dbReference type="Pfam" id="PF13001"/>
    </source>
</evidence>
<dbReference type="Gene3D" id="1.25.10.10">
    <property type="entry name" value="Leucine-rich Repeat Variant"/>
    <property type="match status" value="2"/>
</dbReference>
<dbReference type="Pfam" id="PF23702">
    <property type="entry name" value="ARM_ECM29"/>
    <property type="match status" value="1"/>
</dbReference>
<evidence type="ECO:0000256" key="1">
    <source>
        <dbReference type="ARBA" id="ARBA00022737"/>
    </source>
</evidence>
<proteinExistence type="predicted"/>
<keyword evidence="6" id="KW-1185">Reference proteome</keyword>
<dbReference type="Pfam" id="PF13001">
    <property type="entry name" value="ECM29_N"/>
    <property type="match status" value="1"/>
</dbReference>
<feature type="compositionally biased region" description="Basic and acidic residues" evidence="2">
    <location>
        <begin position="643"/>
        <end position="652"/>
    </location>
</feature>
<feature type="region of interest" description="Disordered" evidence="2">
    <location>
        <begin position="637"/>
        <end position="664"/>
    </location>
</feature>
<dbReference type="EMBL" id="QCYY01003549">
    <property type="protein sequence ID" value="ROT62801.1"/>
    <property type="molecule type" value="Genomic_DNA"/>
</dbReference>
<accession>A0A423SF37</accession>
<dbReference type="GO" id="GO:0043248">
    <property type="term" value="P:proteasome assembly"/>
    <property type="evidence" value="ECO:0007669"/>
    <property type="project" value="InterPro"/>
</dbReference>
<dbReference type="GO" id="GO:0005634">
    <property type="term" value="C:nucleus"/>
    <property type="evidence" value="ECO:0007669"/>
    <property type="project" value="TreeGrafter"/>
</dbReference>
<dbReference type="InterPro" id="IPR055444">
    <property type="entry name" value="ARM_ECM29"/>
</dbReference>
<name>A0A423SF37_PENVA</name>
<comment type="caution">
    <text evidence="5">The sequence shown here is derived from an EMBL/GenBank/DDBJ whole genome shotgun (WGS) entry which is preliminary data.</text>
</comment>
<gene>
    <name evidence="5" type="ORF">C7M84_019332</name>
</gene>
<keyword evidence="5" id="KW-0647">Proteasome</keyword>
<dbReference type="GO" id="GO:0036503">
    <property type="term" value="P:ERAD pathway"/>
    <property type="evidence" value="ECO:0007669"/>
    <property type="project" value="TreeGrafter"/>
</dbReference>
<dbReference type="InterPro" id="IPR011989">
    <property type="entry name" value="ARM-like"/>
</dbReference>
<dbReference type="OrthoDB" id="16066at2759"/>
<dbReference type="PANTHER" id="PTHR23346">
    <property type="entry name" value="TRANSLATIONAL ACTIVATOR GCN1-RELATED"/>
    <property type="match status" value="1"/>
</dbReference>
<evidence type="ECO:0000259" key="4">
    <source>
        <dbReference type="Pfam" id="PF23702"/>
    </source>
</evidence>
<dbReference type="SUPFAM" id="SSF48371">
    <property type="entry name" value="ARM repeat"/>
    <property type="match status" value="1"/>
</dbReference>